<dbReference type="Proteomes" id="UP000219338">
    <property type="component" value="Unassembled WGS sequence"/>
</dbReference>
<dbReference type="AlphaFoldDB" id="A0A284QRS4"/>
<accession>A0A284QRS4</accession>
<organism evidence="1 2">
    <name type="scientific">Armillaria ostoyae</name>
    <name type="common">Armillaria root rot fungus</name>
    <dbReference type="NCBI Taxonomy" id="47428"/>
    <lineage>
        <taxon>Eukaryota</taxon>
        <taxon>Fungi</taxon>
        <taxon>Dikarya</taxon>
        <taxon>Basidiomycota</taxon>
        <taxon>Agaricomycotina</taxon>
        <taxon>Agaricomycetes</taxon>
        <taxon>Agaricomycetidae</taxon>
        <taxon>Agaricales</taxon>
        <taxon>Marasmiineae</taxon>
        <taxon>Physalacriaceae</taxon>
        <taxon>Armillaria</taxon>
    </lineage>
</organism>
<keyword evidence="2" id="KW-1185">Reference proteome</keyword>
<evidence type="ECO:0000313" key="1">
    <source>
        <dbReference type="EMBL" id="SJK99179.1"/>
    </source>
</evidence>
<reference evidence="2" key="1">
    <citation type="journal article" date="2017" name="Nat. Ecol. Evol.">
        <title>Genome expansion and lineage-specific genetic innovations in the forest pathogenic fungi Armillaria.</title>
        <authorList>
            <person name="Sipos G."/>
            <person name="Prasanna A.N."/>
            <person name="Walter M.C."/>
            <person name="O'Connor E."/>
            <person name="Balint B."/>
            <person name="Krizsan K."/>
            <person name="Kiss B."/>
            <person name="Hess J."/>
            <person name="Varga T."/>
            <person name="Slot J."/>
            <person name="Riley R."/>
            <person name="Boka B."/>
            <person name="Rigling D."/>
            <person name="Barry K."/>
            <person name="Lee J."/>
            <person name="Mihaltcheva S."/>
            <person name="LaButti K."/>
            <person name="Lipzen A."/>
            <person name="Waldron R."/>
            <person name="Moloney N.M."/>
            <person name="Sperisen C."/>
            <person name="Kredics L."/>
            <person name="Vagvoelgyi C."/>
            <person name="Patrignani A."/>
            <person name="Fitzpatrick D."/>
            <person name="Nagy I."/>
            <person name="Doyle S."/>
            <person name="Anderson J.B."/>
            <person name="Grigoriev I.V."/>
            <person name="Gueldener U."/>
            <person name="Muensterkoetter M."/>
            <person name="Nagy L.G."/>
        </authorList>
    </citation>
    <scope>NUCLEOTIDE SEQUENCE [LARGE SCALE GENOMIC DNA]</scope>
    <source>
        <strain evidence="2">C18/9</strain>
    </source>
</reference>
<proteinExistence type="predicted"/>
<protein>
    <submittedName>
        <fullName evidence="1">Uncharacterized protein</fullName>
    </submittedName>
</protein>
<evidence type="ECO:0000313" key="2">
    <source>
        <dbReference type="Proteomes" id="UP000219338"/>
    </source>
</evidence>
<dbReference type="EMBL" id="FUEG01000001">
    <property type="protein sequence ID" value="SJK99179.1"/>
    <property type="molecule type" value="Genomic_DNA"/>
</dbReference>
<gene>
    <name evidence="1" type="ORF">ARMOST_02469</name>
</gene>
<sequence length="157" mass="17076">MDIQSSSDAEDLREPWDFAIAITDSFCVSSTITTCICDDELQRGSALANILSPPSVNLLVDTISATGPEDAAIFNGCPITDESQAGSNRYMGRVSINLGILEDSLNEQPGVFWRQRRRLEWCWTSDIRLKAGLRSFTPGIPAKNLVVQGAGWPPAST</sequence>
<name>A0A284QRS4_ARMOS</name>